<dbReference type="GO" id="GO:0005886">
    <property type="term" value="C:plasma membrane"/>
    <property type="evidence" value="ECO:0007669"/>
    <property type="project" value="UniProtKB-SubCell"/>
</dbReference>
<accession>A0A6C2UL21</accession>
<dbReference type="NCBIfam" id="TIGR04178">
    <property type="entry name" value="exo_archaeo"/>
    <property type="match status" value="1"/>
</dbReference>
<evidence type="ECO:0000313" key="10">
    <source>
        <dbReference type="Proteomes" id="UP000346198"/>
    </source>
</evidence>
<keyword evidence="10" id="KW-1185">Reference proteome</keyword>
<evidence type="ECO:0000256" key="8">
    <source>
        <dbReference type="SAM" id="Phobius"/>
    </source>
</evidence>
<evidence type="ECO:0000256" key="1">
    <source>
        <dbReference type="ARBA" id="ARBA00004651"/>
    </source>
</evidence>
<feature type="transmembrane region" description="Helical" evidence="8">
    <location>
        <begin position="248"/>
        <end position="273"/>
    </location>
</feature>
<feature type="transmembrane region" description="Helical" evidence="8">
    <location>
        <begin position="285"/>
        <end position="305"/>
    </location>
</feature>
<comment type="subcellular location">
    <subcellularLocation>
        <location evidence="1">Cell membrane</location>
        <topology evidence="1">Multi-pass membrane protein</topology>
    </subcellularLocation>
</comment>
<evidence type="ECO:0000256" key="7">
    <source>
        <dbReference type="ARBA" id="ARBA00023136"/>
    </source>
</evidence>
<feature type="transmembrane region" description="Helical" evidence="8">
    <location>
        <begin position="104"/>
        <end position="122"/>
    </location>
</feature>
<dbReference type="RefSeq" id="WP_136061559.1">
    <property type="nucleotide sequence ID" value="NZ_CAAHFH010000001.1"/>
</dbReference>
<protein>
    <recommendedName>
        <fullName evidence="11">Exosortase</fullName>
    </recommendedName>
</protein>
<keyword evidence="5" id="KW-0378">Hydrolase</keyword>
<keyword evidence="6 8" id="KW-1133">Transmembrane helix</keyword>
<feature type="transmembrane region" description="Helical" evidence="8">
    <location>
        <begin position="154"/>
        <end position="171"/>
    </location>
</feature>
<feature type="transmembrane region" description="Helical" evidence="8">
    <location>
        <begin position="128"/>
        <end position="147"/>
    </location>
</feature>
<evidence type="ECO:0000256" key="6">
    <source>
        <dbReference type="ARBA" id="ARBA00022989"/>
    </source>
</evidence>
<evidence type="ECO:0000256" key="2">
    <source>
        <dbReference type="ARBA" id="ARBA00022475"/>
    </source>
</evidence>
<feature type="transmembrane region" description="Helical" evidence="8">
    <location>
        <begin position="26"/>
        <end position="46"/>
    </location>
</feature>
<dbReference type="NCBIfam" id="TIGR02602">
    <property type="entry name" value="8TM_EpsH"/>
    <property type="match status" value="1"/>
</dbReference>
<dbReference type="InterPro" id="IPR019127">
    <property type="entry name" value="Exosortase"/>
</dbReference>
<dbReference type="GO" id="GO:0008233">
    <property type="term" value="F:peptidase activity"/>
    <property type="evidence" value="ECO:0007669"/>
    <property type="project" value="UniProtKB-KW"/>
</dbReference>
<evidence type="ECO:0000313" key="9">
    <source>
        <dbReference type="EMBL" id="VGO20117.1"/>
    </source>
</evidence>
<evidence type="ECO:0008006" key="11">
    <source>
        <dbReference type="Google" id="ProtNLM"/>
    </source>
</evidence>
<keyword evidence="3" id="KW-0645">Protease</keyword>
<dbReference type="Proteomes" id="UP000346198">
    <property type="component" value="Unassembled WGS sequence"/>
</dbReference>
<reference evidence="9 10" key="1">
    <citation type="submission" date="2019-04" db="EMBL/GenBank/DDBJ databases">
        <authorList>
            <person name="Van Vliet M D."/>
        </authorList>
    </citation>
    <scope>NUCLEOTIDE SEQUENCE [LARGE SCALE GENOMIC DNA]</scope>
    <source>
        <strain evidence="9 10">F21</strain>
    </source>
</reference>
<gene>
    <name evidence="9" type="ORF">SCARR_02177</name>
</gene>
<dbReference type="InterPro" id="IPR013426">
    <property type="entry name" value="EpsH-like"/>
</dbReference>
<name>A0A6C2UL21_9BACT</name>
<keyword evidence="4 8" id="KW-0812">Transmembrane</keyword>
<keyword evidence="2" id="KW-1003">Cell membrane</keyword>
<keyword evidence="7 8" id="KW-0472">Membrane</keyword>
<proteinExistence type="predicted"/>
<dbReference type="GO" id="GO:0006508">
    <property type="term" value="P:proteolysis"/>
    <property type="evidence" value="ECO:0007669"/>
    <property type="project" value="UniProtKB-KW"/>
</dbReference>
<organism evidence="9 10">
    <name type="scientific">Pontiella sulfatireligans</name>
    <dbReference type="NCBI Taxonomy" id="2750658"/>
    <lineage>
        <taxon>Bacteria</taxon>
        <taxon>Pseudomonadati</taxon>
        <taxon>Kiritimatiellota</taxon>
        <taxon>Kiritimatiellia</taxon>
        <taxon>Kiritimatiellales</taxon>
        <taxon>Pontiellaceae</taxon>
        <taxon>Pontiella</taxon>
    </lineage>
</organism>
<dbReference type="EMBL" id="CAAHFH010000001">
    <property type="protein sequence ID" value="VGO20117.1"/>
    <property type="molecule type" value="Genomic_DNA"/>
</dbReference>
<evidence type="ECO:0000256" key="4">
    <source>
        <dbReference type="ARBA" id="ARBA00022692"/>
    </source>
</evidence>
<evidence type="ECO:0000256" key="5">
    <source>
        <dbReference type="ARBA" id="ARBA00022801"/>
    </source>
</evidence>
<dbReference type="AlphaFoldDB" id="A0A6C2UL21"/>
<dbReference type="InterPro" id="IPR026392">
    <property type="entry name" value="Exo/Archaeosortase_dom"/>
</dbReference>
<evidence type="ECO:0000256" key="3">
    <source>
        <dbReference type="ARBA" id="ARBA00022670"/>
    </source>
</evidence>
<sequence length="324" mass="36332">MQSLKTKNALIWSDRWRLGALSKSEMMNIGFVSVIIGFLFVLFHLMGNRVENVQSSSAFTWMIARWGDKQSFGADYSHGYLIPFVSLGVVWFKRDDFFAAPKQICQMGLLVIVTALAMHWLGAKMQQTRISLLSLILLMWGIPLYFFGWKVAKLLVFPCAYLIFCVPLNFLDSLSGPLQHIATGMAHSMLNGLGIECERVGTQLMSPYFQLNVEAPCSGLRSLLAMTALTAVYAYFTQQTFTKKWLLFLFSIPIAVAGNIGRIISIALVSITAGQQFGTGLHHDWSGYVLFTVSISLMVGFGKLLNVNYRELFSTWKKAYLSHS</sequence>
<dbReference type="Pfam" id="PF09721">
    <property type="entry name" value="Exosortase_EpsH"/>
    <property type="match status" value="1"/>
</dbReference>